<feature type="transmembrane region" description="Helical" evidence="6">
    <location>
        <begin position="27"/>
        <end position="43"/>
    </location>
</feature>
<dbReference type="InterPro" id="IPR001851">
    <property type="entry name" value="ABC_transp_permease"/>
</dbReference>
<feature type="transmembrane region" description="Helical" evidence="6">
    <location>
        <begin position="269"/>
        <end position="287"/>
    </location>
</feature>
<feature type="transmembrane region" description="Helical" evidence="6">
    <location>
        <begin position="234"/>
        <end position="257"/>
    </location>
</feature>
<dbReference type="GO" id="GO:0005886">
    <property type="term" value="C:plasma membrane"/>
    <property type="evidence" value="ECO:0007669"/>
    <property type="project" value="UniProtKB-SubCell"/>
</dbReference>
<protein>
    <submittedName>
        <fullName evidence="7">Branched-chain amino acid transport system permease protein LivM (TC 3.A.1.4.1)</fullName>
    </submittedName>
</protein>
<evidence type="ECO:0000313" key="7">
    <source>
        <dbReference type="EMBL" id="CUS52852.1"/>
    </source>
</evidence>
<feature type="transmembrane region" description="Helical" evidence="6">
    <location>
        <begin position="185"/>
        <end position="204"/>
    </location>
</feature>
<keyword evidence="4 6" id="KW-1133">Transmembrane helix</keyword>
<evidence type="ECO:0000256" key="5">
    <source>
        <dbReference type="ARBA" id="ARBA00023136"/>
    </source>
</evidence>
<accession>A0A160TRW3</accession>
<feature type="transmembrane region" description="Helical" evidence="6">
    <location>
        <begin position="130"/>
        <end position="148"/>
    </location>
</feature>
<evidence type="ECO:0000256" key="4">
    <source>
        <dbReference type="ARBA" id="ARBA00022989"/>
    </source>
</evidence>
<name>A0A160TRW3_9ZZZZ</name>
<keyword evidence="3 6" id="KW-0812">Transmembrane</keyword>
<dbReference type="AlphaFoldDB" id="A0A160TRW3"/>
<dbReference type="PANTHER" id="PTHR30482:SF5">
    <property type="entry name" value="ABC TRANSPORTER PERMEASE PROTEIN"/>
    <property type="match status" value="1"/>
</dbReference>
<dbReference type="PANTHER" id="PTHR30482">
    <property type="entry name" value="HIGH-AFFINITY BRANCHED-CHAIN AMINO ACID TRANSPORT SYSTEM PERMEASE"/>
    <property type="match status" value="1"/>
</dbReference>
<dbReference type="InterPro" id="IPR043428">
    <property type="entry name" value="LivM-like"/>
</dbReference>
<sequence length="358" mass="39089">MIYRETGQFKPTYRSDSAVFPIPQDRWVVIAFVVFLAVVVPLIGTEYVFQAILVPVLIYSIAAIGLNLLTGYCGQLSLGTGGFMAVGAVACYKLSTGFPEMNLLVVLVFSGVITAGVGLIFGIPSLRIKGFYLAVATLAAQFFLNWLFNKIAWFQNYTPSGTLTMPPREFFGVLITGAAAEPHHRYLFCLGVVVLLALAATNIVRGPVGRAWMAIRDMDIAAELIGFRPFHTKLLAFSVSSFYVGIAGALALALWLGSVETAEAFDINQSFQILFMIIIGGLGSMLGSFIGAAFIVLMPIVLTNVMVYGFGFAAVTAKHFEFIFFGGLIIFFLIVEPHGIARLWQIAKEKLRLWPFPH</sequence>
<dbReference type="CDD" id="cd06581">
    <property type="entry name" value="TM_PBP1_LivM_like"/>
    <property type="match status" value="1"/>
</dbReference>
<dbReference type="EMBL" id="CZRL01000091">
    <property type="protein sequence ID" value="CUS52852.1"/>
    <property type="molecule type" value="Genomic_DNA"/>
</dbReference>
<gene>
    <name evidence="7" type="ORF">MGWOODY_XGa2006</name>
</gene>
<feature type="transmembrane region" description="Helical" evidence="6">
    <location>
        <begin position="101"/>
        <end position="123"/>
    </location>
</feature>
<evidence type="ECO:0000256" key="6">
    <source>
        <dbReference type="SAM" id="Phobius"/>
    </source>
</evidence>
<proteinExistence type="predicted"/>
<feature type="transmembrane region" description="Helical" evidence="6">
    <location>
        <begin position="322"/>
        <end position="344"/>
    </location>
</feature>
<reference evidence="7" key="1">
    <citation type="submission" date="2015-10" db="EMBL/GenBank/DDBJ databases">
        <authorList>
            <person name="Gilbert D.G."/>
        </authorList>
    </citation>
    <scope>NUCLEOTIDE SEQUENCE</scope>
</reference>
<keyword evidence="2" id="KW-1003">Cell membrane</keyword>
<dbReference type="Pfam" id="PF02653">
    <property type="entry name" value="BPD_transp_2"/>
    <property type="match status" value="1"/>
</dbReference>
<organism evidence="7">
    <name type="scientific">hydrothermal vent metagenome</name>
    <dbReference type="NCBI Taxonomy" id="652676"/>
    <lineage>
        <taxon>unclassified sequences</taxon>
        <taxon>metagenomes</taxon>
        <taxon>ecological metagenomes</taxon>
    </lineage>
</organism>
<comment type="subcellular location">
    <subcellularLocation>
        <location evidence="1">Cell membrane</location>
        <topology evidence="1">Multi-pass membrane protein</topology>
    </subcellularLocation>
</comment>
<evidence type="ECO:0000256" key="3">
    <source>
        <dbReference type="ARBA" id="ARBA00022692"/>
    </source>
</evidence>
<evidence type="ECO:0000256" key="1">
    <source>
        <dbReference type="ARBA" id="ARBA00004651"/>
    </source>
</evidence>
<evidence type="ECO:0000256" key="2">
    <source>
        <dbReference type="ARBA" id="ARBA00022475"/>
    </source>
</evidence>
<dbReference type="GO" id="GO:0015658">
    <property type="term" value="F:branched-chain amino acid transmembrane transporter activity"/>
    <property type="evidence" value="ECO:0007669"/>
    <property type="project" value="InterPro"/>
</dbReference>
<feature type="transmembrane region" description="Helical" evidence="6">
    <location>
        <begin position="49"/>
        <end position="69"/>
    </location>
</feature>
<keyword evidence="5 6" id="KW-0472">Membrane</keyword>
<feature type="transmembrane region" description="Helical" evidence="6">
    <location>
        <begin position="294"/>
        <end position="316"/>
    </location>
</feature>